<gene>
    <name evidence="9" type="ORF">A4U53_26730</name>
</gene>
<dbReference type="GO" id="GO:0003700">
    <property type="term" value="F:DNA-binding transcription factor activity"/>
    <property type="evidence" value="ECO:0007669"/>
    <property type="project" value="InterPro"/>
</dbReference>
<evidence type="ECO:0000259" key="8">
    <source>
        <dbReference type="PROSITE" id="PS50931"/>
    </source>
</evidence>
<evidence type="ECO:0000256" key="1">
    <source>
        <dbReference type="ARBA" id="ARBA00009437"/>
    </source>
</evidence>
<comment type="similarity">
    <text evidence="1">Belongs to the LysR transcriptional regulatory family.</text>
</comment>
<dbReference type="InterPro" id="IPR036390">
    <property type="entry name" value="WH_DNA-bd_sf"/>
</dbReference>
<evidence type="ECO:0000256" key="6">
    <source>
        <dbReference type="ARBA" id="ARBA00067332"/>
    </source>
</evidence>
<accession>A0A179BKQ1</accession>
<name>A0A179BKQ1_RHILE</name>
<dbReference type="InterPro" id="IPR058163">
    <property type="entry name" value="LysR-type_TF_proteobact-type"/>
</dbReference>
<dbReference type="PANTHER" id="PTHR30537:SF1">
    <property type="entry name" value="HTH-TYPE TRANSCRIPTIONAL REGULATOR PGRR"/>
    <property type="match status" value="1"/>
</dbReference>
<dbReference type="GO" id="GO:0043565">
    <property type="term" value="F:sequence-specific DNA binding"/>
    <property type="evidence" value="ECO:0007669"/>
    <property type="project" value="TreeGrafter"/>
</dbReference>
<protein>
    <recommendedName>
        <fullName evidence="6">HTH-type transcriptional regulator TtuA</fullName>
    </recommendedName>
    <alternativeName>
        <fullName evidence="7">Tartrate utilization transcriptional regulator</fullName>
    </alternativeName>
</protein>
<comment type="function">
    <text evidence="5">Transcriptional regulator of the ttuABCDE tartrate utilization operon.</text>
</comment>
<dbReference type="FunFam" id="1.10.10.10:FF:000001">
    <property type="entry name" value="LysR family transcriptional regulator"/>
    <property type="match status" value="1"/>
</dbReference>
<dbReference type="InterPro" id="IPR005119">
    <property type="entry name" value="LysR_subst-bd"/>
</dbReference>
<dbReference type="AlphaFoldDB" id="A0A179BKQ1"/>
<evidence type="ECO:0000256" key="3">
    <source>
        <dbReference type="ARBA" id="ARBA00023125"/>
    </source>
</evidence>
<proteinExistence type="inferred from homology"/>
<dbReference type="Gene3D" id="1.10.10.10">
    <property type="entry name" value="Winged helix-like DNA-binding domain superfamily/Winged helix DNA-binding domain"/>
    <property type="match status" value="1"/>
</dbReference>
<evidence type="ECO:0000256" key="2">
    <source>
        <dbReference type="ARBA" id="ARBA00023015"/>
    </source>
</evidence>
<dbReference type="Gene3D" id="3.40.190.290">
    <property type="match status" value="1"/>
</dbReference>
<dbReference type="PANTHER" id="PTHR30537">
    <property type="entry name" value="HTH-TYPE TRANSCRIPTIONAL REGULATOR"/>
    <property type="match status" value="1"/>
</dbReference>
<dbReference type="Pfam" id="PF00126">
    <property type="entry name" value="HTH_1"/>
    <property type="match status" value="1"/>
</dbReference>
<sequence>MPQDNNFNELVAFLTVARERSFTRAAAKLGVSQSALSQTVRGLEEKLGLRLLTRTTRSVSPTQAGERLVERVGPRFEEIQFEIAALSEMRDRPAGTIRITAGEHSAISILAPALARFLPDHPDINVEVIVDYGLTDIVTERYDAGIRLGEQLAKDMIAVRIGPEMCMAVVGAPSYFESHPRPDIPQDLTAHNCINMRLPTHGTIYPWEFEKDGRELRVRVEGQMVFNNIAMRIGAVLDGLGLAYMPEDQVHSYIEDGRLIRVLEDWCQPFPGYHLYYPNRRHASPAFTLFVDALRYRGK</sequence>
<keyword evidence="3" id="KW-0238">DNA-binding</keyword>
<evidence type="ECO:0000256" key="5">
    <source>
        <dbReference type="ARBA" id="ARBA00054626"/>
    </source>
</evidence>
<organism evidence="9">
    <name type="scientific">Rhizobium leguminosarum</name>
    <dbReference type="NCBI Taxonomy" id="384"/>
    <lineage>
        <taxon>Bacteria</taxon>
        <taxon>Pseudomonadati</taxon>
        <taxon>Pseudomonadota</taxon>
        <taxon>Alphaproteobacteria</taxon>
        <taxon>Hyphomicrobiales</taxon>
        <taxon>Rhizobiaceae</taxon>
        <taxon>Rhizobium/Agrobacterium group</taxon>
        <taxon>Rhizobium</taxon>
    </lineage>
</organism>
<feature type="domain" description="HTH lysR-type" evidence="8">
    <location>
        <begin position="5"/>
        <end position="62"/>
    </location>
</feature>
<dbReference type="CDD" id="cd08474">
    <property type="entry name" value="PBP2_CrgA_like_5"/>
    <property type="match status" value="1"/>
</dbReference>
<dbReference type="PRINTS" id="PR00039">
    <property type="entry name" value="HTHLYSR"/>
</dbReference>
<keyword evidence="2" id="KW-0805">Transcription regulation</keyword>
<evidence type="ECO:0000313" key="9">
    <source>
        <dbReference type="EMBL" id="OAP91949.1"/>
    </source>
</evidence>
<evidence type="ECO:0000256" key="4">
    <source>
        <dbReference type="ARBA" id="ARBA00023163"/>
    </source>
</evidence>
<dbReference type="Pfam" id="PF03466">
    <property type="entry name" value="LysR_substrate"/>
    <property type="match status" value="1"/>
</dbReference>
<dbReference type="SUPFAM" id="SSF46785">
    <property type="entry name" value="Winged helix' DNA-binding domain"/>
    <property type="match status" value="1"/>
</dbReference>
<comment type="caution">
    <text evidence="9">The sequence shown here is derived from an EMBL/GenBank/DDBJ whole genome shotgun (WGS) entry which is preliminary data.</text>
</comment>
<dbReference type="eggNOG" id="COG0583">
    <property type="taxonomic scope" value="Bacteria"/>
</dbReference>
<dbReference type="GO" id="GO:0006351">
    <property type="term" value="P:DNA-templated transcription"/>
    <property type="evidence" value="ECO:0007669"/>
    <property type="project" value="TreeGrafter"/>
</dbReference>
<evidence type="ECO:0000256" key="7">
    <source>
        <dbReference type="ARBA" id="ARBA00083243"/>
    </source>
</evidence>
<dbReference type="PROSITE" id="PS50931">
    <property type="entry name" value="HTH_LYSR"/>
    <property type="match status" value="1"/>
</dbReference>
<reference evidence="9" key="1">
    <citation type="submission" date="2016-04" db="EMBL/GenBank/DDBJ databases">
        <title>Fast-growing isolate from the root nodules of Vavilovia formosa.</title>
        <authorList>
            <person name="Kimeklis A."/>
            <person name="Safronova V."/>
            <person name="Belimov A."/>
            <person name="Andronov E."/>
        </authorList>
    </citation>
    <scope>NUCLEOTIDE SEQUENCE [LARGE SCALE GENOMIC DNA]</scope>
    <source>
        <strain evidence="9">Vaf-46</strain>
    </source>
</reference>
<dbReference type="SUPFAM" id="SSF53850">
    <property type="entry name" value="Periplasmic binding protein-like II"/>
    <property type="match status" value="1"/>
</dbReference>
<keyword evidence="4" id="KW-0804">Transcription</keyword>
<dbReference type="InterPro" id="IPR000847">
    <property type="entry name" value="LysR_HTH_N"/>
</dbReference>
<dbReference type="FunFam" id="3.40.190.290:FF:000012">
    <property type="entry name" value="Transcriptional regulator, LysR family"/>
    <property type="match status" value="1"/>
</dbReference>
<dbReference type="EMBL" id="LWBS01000348">
    <property type="protein sequence ID" value="OAP91949.1"/>
    <property type="molecule type" value="Genomic_DNA"/>
</dbReference>
<dbReference type="InterPro" id="IPR036388">
    <property type="entry name" value="WH-like_DNA-bd_sf"/>
</dbReference>